<accession>A0A3B0PST7</accession>
<dbReference type="Pfam" id="PF05692">
    <property type="entry name" value="Myco_haema"/>
    <property type="match status" value="1"/>
</dbReference>
<evidence type="ECO:0000313" key="4">
    <source>
        <dbReference type="Proteomes" id="UP000260136"/>
    </source>
</evidence>
<evidence type="ECO:0000313" key="3">
    <source>
        <dbReference type="EMBL" id="SYV94456.1"/>
    </source>
</evidence>
<name>A0A3B0PST7_MYCGL</name>
<feature type="compositionally biased region" description="Polar residues" evidence="1">
    <location>
        <begin position="76"/>
        <end position="89"/>
    </location>
</feature>
<feature type="compositionally biased region" description="Low complexity" evidence="1">
    <location>
        <begin position="64"/>
        <end position="75"/>
    </location>
</feature>
<sequence>MNAKYTLTFNYYGPDTAYLYFPYKLVKTNDRAELQYSLNGANAKLIEFKPASTVTPVQPPAAPAPAERAATETAANSNQTNQEGSDTNQAMPATATMNEAPTVADINVAKVKLTGLKFGENTIDFSVPQSTGSDMSKVAPMIGNMYLTSSDTDANKNKIYDDLFGNTLVKQNNESTVTVDLLKGYSLATSYFEYIRQFTDLTAEGSATKSPTVYLVGLINGSARRTDAENVPTTPRSPNLTGNSRTFTIYVNAPQDGDYYISGSYLNGDNTSRQPTAKRYLKFSTTQGTEPNMNSSLVIDVKSLNSW</sequence>
<feature type="non-terminal residue" evidence="3">
    <location>
        <position position="307"/>
    </location>
</feature>
<evidence type="ECO:0000259" key="2">
    <source>
        <dbReference type="Pfam" id="PF05692"/>
    </source>
</evidence>
<evidence type="ECO:0000256" key="1">
    <source>
        <dbReference type="SAM" id="MobiDB-lite"/>
    </source>
</evidence>
<protein>
    <submittedName>
        <fullName evidence="3">Mycoplasma haemagglutinin</fullName>
    </submittedName>
</protein>
<feature type="domain" description="Haemagglutinin Mycoplasma" evidence="2">
    <location>
        <begin position="2"/>
        <end position="307"/>
    </location>
</feature>
<dbReference type="EMBL" id="LS991952">
    <property type="protein sequence ID" value="SYV94456.1"/>
    <property type="molecule type" value="Genomic_DNA"/>
</dbReference>
<organism evidence="3 4">
    <name type="scientific">Mycoplasmoides gallisepticum</name>
    <name type="common">Mycoplasma gallisepticum</name>
    <dbReference type="NCBI Taxonomy" id="2096"/>
    <lineage>
        <taxon>Bacteria</taxon>
        <taxon>Bacillati</taxon>
        <taxon>Mycoplasmatota</taxon>
        <taxon>Mycoplasmoidales</taxon>
        <taxon>Mycoplasmoidaceae</taxon>
        <taxon>Mycoplasmoides</taxon>
    </lineage>
</organism>
<feature type="region of interest" description="Disordered" evidence="1">
    <location>
        <begin position="54"/>
        <end position="89"/>
    </location>
</feature>
<reference evidence="4" key="1">
    <citation type="submission" date="2018-06" db="EMBL/GenBank/DDBJ databases">
        <authorList>
            <consortium name="Pathogen Informatics"/>
        </authorList>
    </citation>
    <scope>NUCLEOTIDE SEQUENCE [LARGE SCALE GENOMIC DNA]</scope>
    <source>
        <strain evidence="4">NCTC10115</strain>
    </source>
</reference>
<dbReference type="InterPro" id="IPR008692">
    <property type="entry name" value="Hemogglutn_Mycoplasma"/>
</dbReference>
<dbReference type="Proteomes" id="UP000260136">
    <property type="component" value="Chromosome"/>
</dbReference>
<dbReference type="AlphaFoldDB" id="A0A3B0PST7"/>
<gene>
    <name evidence="3" type="ORF">NCTC10115_00780</name>
</gene>
<proteinExistence type="predicted"/>